<dbReference type="Gene3D" id="3.40.640.10">
    <property type="entry name" value="Type I PLP-dependent aspartate aminotransferase-like (Major domain)"/>
    <property type="match status" value="1"/>
</dbReference>
<dbReference type="InterPro" id="IPR015422">
    <property type="entry name" value="PyrdxlP-dep_Trfase_small"/>
</dbReference>
<dbReference type="EMBL" id="JAIQUM010000025">
    <property type="protein sequence ID" value="MBZ5751075.1"/>
    <property type="molecule type" value="Genomic_DNA"/>
</dbReference>
<keyword evidence="5" id="KW-0169">Cobalamin biosynthesis</keyword>
<dbReference type="SUPFAM" id="SSF53383">
    <property type="entry name" value="PLP-dependent transferases"/>
    <property type="match status" value="1"/>
</dbReference>
<evidence type="ECO:0000256" key="2">
    <source>
        <dbReference type="ARBA" id="ARBA00003444"/>
    </source>
</evidence>
<evidence type="ECO:0000256" key="7">
    <source>
        <dbReference type="ARBA" id="ARBA00023239"/>
    </source>
</evidence>
<evidence type="ECO:0000256" key="8">
    <source>
        <dbReference type="ARBA" id="ARBA00029996"/>
    </source>
</evidence>
<evidence type="ECO:0000313" key="11">
    <source>
        <dbReference type="EMBL" id="MBZ5751075.1"/>
    </source>
</evidence>
<name>A0ABS7USZ7_9BACI</name>
<comment type="catalytic activity">
    <reaction evidence="9">
        <text>O-phospho-L-threonine + H(+) = (R)-1-aminopropan-2-yl phosphate + CO2</text>
        <dbReference type="Rhea" id="RHEA:11492"/>
        <dbReference type="ChEBI" id="CHEBI:15378"/>
        <dbReference type="ChEBI" id="CHEBI:16526"/>
        <dbReference type="ChEBI" id="CHEBI:58563"/>
        <dbReference type="ChEBI" id="CHEBI:58675"/>
        <dbReference type="EC" id="4.1.1.81"/>
    </reaction>
</comment>
<evidence type="ECO:0000259" key="10">
    <source>
        <dbReference type="Pfam" id="PF00155"/>
    </source>
</evidence>
<dbReference type="Proteomes" id="UP001165287">
    <property type="component" value="Unassembled WGS sequence"/>
</dbReference>
<evidence type="ECO:0000256" key="9">
    <source>
        <dbReference type="ARBA" id="ARBA00048531"/>
    </source>
</evidence>
<keyword evidence="6" id="KW-0663">Pyridoxal phosphate</keyword>
<organism evidence="11 12">
    <name type="scientific">Metabacillus rhizolycopersici</name>
    <dbReference type="NCBI Taxonomy" id="2875709"/>
    <lineage>
        <taxon>Bacteria</taxon>
        <taxon>Bacillati</taxon>
        <taxon>Bacillota</taxon>
        <taxon>Bacilli</taxon>
        <taxon>Bacillales</taxon>
        <taxon>Bacillaceae</taxon>
        <taxon>Metabacillus</taxon>
    </lineage>
</organism>
<evidence type="ECO:0000313" key="12">
    <source>
        <dbReference type="Proteomes" id="UP001165287"/>
    </source>
</evidence>
<dbReference type="CDD" id="cd00609">
    <property type="entry name" value="AAT_like"/>
    <property type="match status" value="1"/>
</dbReference>
<evidence type="ECO:0000256" key="5">
    <source>
        <dbReference type="ARBA" id="ARBA00022573"/>
    </source>
</evidence>
<dbReference type="InterPro" id="IPR015421">
    <property type="entry name" value="PyrdxlP-dep_Trfase_major"/>
</dbReference>
<keyword evidence="12" id="KW-1185">Reference proteome</keyword>
<evidence type="ECO:0000256" key="1">
    <source>
        <dbReference type="ARBA" id="ARBA00001933"/>
    </source>
</evidence>
<evidence type="ECO:0000256" key="4">
    <source>
        <dbReference type="ARBA" id="ARBA00012285"/>
    </source>
</evidence>
<gene>
    <name evidence="11" type="primary">cobD</name>
    <name evidence="11" type="ORF">K9V48_12645</name>
</gene>
<dbReference type="NCBIfam" id="TIGR01140">
    <property type="entry name" value="L_thr_O3P_dcar"/>
    <property type="match status" value="1"/>
</dbReference>
<evidence type="ECO:0000256" key="3">
    <source>
        <dbReference type="ARBA" id="ARBA00004953"/>
    </source>
</evidence>
<feature type="domain" description="Aminotransferase class I/classII large" evidence="10">
    <location>
        <begin position="26"/>
        <end position="351"/>
    </location>
</feature>
<comment type="caution">
    <text evidence="11">The sequence shown here is derived from an EMBL/GenBank/DDBJ whole genome shotgun (WGS) entry which is preliminary data.</text>
</comment>
<evidence type="ECO:0000256" key="6">
    <source>
        <dbReference type="ARBA" id="ARBA00022898"/>
    </source>
</evidence>
<keyword evidence="7 11" id="KW-0456">Lyase</keyword>
<proteinExistence type="predicted"/>
<dbReference type="PANTHER" id="PTHR42885">
    <property type="entry name" value="HISTIDINOL-PHOSPHATE AMINOTRANSFERASE-RELATED"/>
    <property type="match status" value="1"/>
</dbReference>
<dbReference type="InterPro" id="IPR015424">
    <property type="entry name" value="PyrdxlP-dep_Trfase"/>
</dbReference>
<sequence>MNWPEHGGQPKRIFELNGIKNDDRYFDFSANINPLGPPPVLKEHLVEAYNQLERYPDPDYREATKLVAVHEGLVQEQVLLTNGGSEAIFLVAQQFIGKKALIIEPTFSEYERACQVYNLSVTHLSLQLEHNFSFPLEKVLHKIEKVDVVFLCRPNNPTGTVIDLEDIKALLNKGVECQTTIVVDEAFIHFLPSQITDLAFLIDTYSNLILLRSLTKIYAIPSLRLGYMIARPEMITRLKRNQIPWSVNGIVTALLPNLFTQELFIDGTKAWLQRQLKVLTSELSRLGFFYSPTLVNFYLLRDQHADSEQLFRYLLKNKIIPRHTHNFKGLDGHYLRFAVRSEDENSYLLKTLSRWREKTW</sequence>
<comment type="cofactor">
    <cofactor evidence="1">
        <name>pyridoxal 5'-phosphate</name>
        <dbReference type="ChEBI" id="CHEBI:597326"/>
    </cofactor>
</comment>
<dbReference type="Gene3D" id="3.90.1150.10">
    <property type="entry name" value="Aspartate Aminotransferase, domain 1"/>
    <property type="match status" value="1"/>
</dbReference>
<dbReference type="GO" id="GO:0048472">
    <property type="term" value="F:threonine-phosphate decarboxylase activity"/>
    <property type="evidence" value="ECO:0007669"/>
    <property type="project" value="UniProtKB-EC"/>
</dbReference>
<protein>
    <recommendedName>
        <fullName evidence="4">threonine-phosphate decarboxylase</fullName>
        <ecNumber evidence="4">4.1.1.81</ecNumber>
    </recommendedName>
    <alternativeName>
        <fullName evidence="8">L-threonine-O-3-phosphate decarboxylase</fullName>
    </alternativeName>
</protein>
<comment type="function">
    <text evidence="2">Decarboxylates L-threonine-O-3-phosphate to yield (R)-1-amino-2-propanol O-2-phosphate, the precursor for the linkage between the nucleotide loop and the corrin ring in cobalamin.</text>
</comment>
<accession>A0ABS7USZ7</accession>
<dbReference type="RefSeq" id="WP_224139350.1">
    <property type="nucleotide sequence ID" value="NZ_JAIQUM010000025.1"/>
</dbReference>
<comment type="pathway">
    <text evidence="3">Cofactor biosynthesis; adenosylcobalamin biosynthesis.</text>
</comment>
<dbReference type="PANTHER" id="PTHR42885:SF1">
    <property type="entry name" value="THREONINE-PHOSPHATE DECARBOXYLASE"/>
    <property type="match status" value="1"/>
</dbReference>
<reference evidence="11" key="1">
    <citation type="submission" date="2024-05" db="EMBL/GenBank/DDBJ databases">
        <title>Metabacillus sp. nov., isolated from the rhizosphere soil of tomato plants.</title>
        <authorList>
            <person name="Ma R."/>
        </authorList>
    </citation>
    <scope>NUCLEOTIDE SEQUENCE</scope>
    <source>
        <strain evidence="11">DBTR6</strain>
    </source>
</reference>
<dbReference type="InterPro" id="IPR004839">
    <property type="entry name" value="Aminotransferase_I/II_large"/>
</dbReference>
<dbReference type="InterPro" id="IPR005860">
    <property type="entry name" value="CobD"/>
</dbReference>
<dbReference type="EC" id="4.1.1.81" evidence="4"/>
<dbReference type="Pfam" id="PF00155">
    <property type="entry name" value="Aminotran_1_2"/>
    <property type="match status" value="1"/>
</dbReference>